<protein>
    <recommendedName>
        <fullName evidence="2">KfrA N-terminal DNA-binding domain-containing protein</fullName>
    </recommendedName>
</protein>
<keyword evidence="1" id="KW-0175">Coiled coil</keyword>
<feature type="coiled-coil region" evidence="1">
    <location>
        <begin position="75"/>
        <end position="137"/>
    </location>
</feature>
<dbReference type="RefSeq" id="WP_168149710.1">
    <property type="nucleotide sequence ID" value="NZ_JAAVXB010000014.1"/>
</dbReference>
<dbReference type="Pfam" id="PF11740">
    <property type="entry name" value="KfrA_N"/>
    <property type="match status" value="1"/>
</dbReference>
<name>A0A970B7Y8_9GAMM</name>
<dbReference type="Gene3D" id="1.10.287.1490">
    <property type="match status" value="1"/>
</dbReference>
<dbReference type="AlphaFoldDB" id="A0A970B7Y8"/>
<sequence length="273" mass="30193">MPSDATPISFDQVAAAAQSLQQAGAKVTTLTVREKLGRGSFSTIKKFIDQWRQAGALEVSTSSGEVPPQLETLWLAAQRAAEERLSREREALETLAGELESRLAQMEGTVQDATRARQHAEDRIRDKDAELARLSSLLQATTARADRTDANLKAAQLSHDAALLENRNLIDRLADTLQRIEGDMKPLSGVLSDFRHDVANLSGEIKAIPARWAEGIEQLRNDIVRQHSTMREDVVQAIAVPLTGIKAALDELGRRTTLQHRSAIRQRQRGVRR</sequence>
<dbReference type="EMBL" id="JAAVXB010000014">
    <property type="protein sequence ID" value="NKF24413.1"/>
    <property type="molecule type" value="Genomic_DNA"/>
</dbReference>
<organism evidence="3 4">
    <name type="scientific">Solimonas marina</name>
    <dbReference type="NCBI Taxonomy" id="2714601"/>
    <lineage>
        <taxon>Bacteria</taxon>
        <taxon>Pseudomonadati</taxon>
        <taxon>Pseudomonadota</taxon>
        <taxon>Gammaproteobacteria</taxon>
        <taxon>Nevskiales</taxon>
        <taxon>Nevskiaceae</taxon>
        <taxon>Solimonas</taxon>
    </lineage>
</organism>
<comment type="caution">
    <text evidence="3">The sequence shown here is derived from an EMBL/GenBank/DDBJ whole genome shotgun (WGS) entry which is preliminary data.</text>
</comment>
<reference evidence="3" key="1">
    <citation type="submission" date="2020-03" db="EMBL/GenBank/DDBJ databases">
        <title>Solimonas marina sp. nov., isolated from deep seawater of the Pacific Ocean.</title>
        <authorList>
            <person name="Liu X."/>
            <person name="Lai Q."/>
            <person name="Sun F."/>
            <person name="Gai Y."/>
            <person name="Li G."/>
            <person name="Shao Z."/>
        </authorList>
    </citation>
    <scope>NUCLEOTIDE SEQUENCE</scope>
    <source>
        <strain evidence="3">C16B3</strain>
    </source>
</reference>
<evidence type="ECO:0000313" key="4">
    <source>
        <dbReference type="Proteomes" id="UP000653472"/>
    </source>
</evidence>
<dbReference type="InterPro" id="IPR021104">
    <property type="entry name" value="KfrA_DNA-bd_N"/>
</dbReference>
<proteinExistence type="predicted"/>
<accession>A0A970B7Y8</accession>
<evidence type="ECO:0000313" key="3">
    <source>
        <dbReference type="EMBL" id="NKF24413.1"/>
    </source>
</evidence>
<evidence type="ECO:0000259" key="2">
    <source>
        <dbReference type="Pfam" id="PF11740"/>
    </source>
</evidence>
<evidence type="ECO:0000256" key="1">
    <source>
        <dbReference type="SAM" id="Coils"/>
    </source>
</evidence>
<keyword evidence="4" id="KW-1185">Reference proteome</keyword>
<feature type="domain" description="KfrA N-terminal DNA-binding" evidence="2">
    <location>
        <begin position="10"/>
        <end position="114"/>
    </location>
</feature>
<gene>
    <name evidence="3" type="ORF">G7Y82_19050</name>
</gene>
<dbReference type="Proteomes" id="UP000653472">
    <property type="component" value="Unassembled WGS sequence"/>
</dbReference>